<dbReference type="InterPro" id="IPR025923">
    <property type="entry name" value="YodL-like_dom"/>
</dbReference>
<evidence type="ECO:0000256" key="4">
    <source>
        <dbReference type="ARBA" id="ARBA00022801"/>
    </source>
</evidence>
<evidence type="ECO:0000256" key="7">
    <source>
        <dbReference type="RuleBase" id="RU003797"/>
    </source>
</evidence>
<sequence length="522" mass="59783">MATTDELRYIQAFSRIIGVKEDDAIEYAQRKGLNALVDNATQLLATPVQREKHQAFLDLYRMSRGINTRNPVINSPESASGFFHSVMDNIYDKEAFVVAFLNTKNRVIDHEVVSVGTINSSLVHPREVFRNAIINKANSVILCHNHPSGDLTPSTEDINITRRLEETGKLLGIKVLDHLIINGINHKELYSFKAKGVLETVETYDINASQSIKEGENGFTGTEKEQESDFMIPIQEHTYPLPDPDISIKDRNSYGYLDDEMLPLSRERVAELFEQDLSVYLLYEDDTEAMALDYEDIDKHSGIFGIQRTDWIALQDYETMKDQEKSSVSELEQRFLETSADSFAIYQIKSGEELRDYRFEGLERLQNTGLSVDHDNYEIIYTAPLPNYNGDQNHTLNKLYEQFNINHPTNFKGHSLSVSDIIALKVNDRLSFHYVDSFGFAEQPYFLPEINYLETAEKSVEQNYNQLDGIINNKPTVAALVQTVKAERKDRKSSVVEQLKTKPFIEKDKQKRIPQIGTEKER</sequence>
<comment type="caution">
    <text evidence="9">The sequence shown here is derived from an EMBL/GenBank/DDBJ whole genome shotgun (WGS) entry which is preliminary data.</text>
</comment>
<evidence type="ECO:0000256" key="5">
    <source>
        <dbReference type="ARBA" id="ARBA00022833"/>
    </source>
</evidence>
<dbReference type="PANTHER" id="PTHR30471">
    <property type="entry name" value="DNA REPAIR PROTEIN RADC"/>
    <property type="match status" value="1"/>
</dbReference>
<dbReference type="PROSITE" id="PS50249">
    <property type="entry name" value="MPN"/>
    <property type="match status" value="1"/>
</dbReference>
<dbReference type="GO" id="GO:0008237">
    <property type="term" value="F:metallopeptidase activity"/>
    <property type="evidence" value="ECO:0007669"/>
    <property type="project" value="UniProtKB-KW"/>
</dbReference>
<dbReference type="GO" id="GO:0046872">
    <property type="term" value="F:metal ion binding"/>
    <property type="evidence" value="ECO:0007669"/>
    <property type="project" value="UniProtKB-KW"/>
</dbReference>
<dbReference type="Proteomes" id="UP000601171">
    <property type="component" value="Unassembled WGS sequence"/>
</dbReference>
<dbReference type="CDD" id="cd08071">
    <property type="entry name" value="MPN_DUF2466"/>
    <property type="match status" value="1"/>
</dbReference>
<evidence type="ECO:0000313" key="9">
    <source>
        <dbReference type="EMBL" id="MBC8586675.1"/>
    </source>
</evidence>
<dbReference type="Pfam" id="PF04002">
    <property type="entry name" value="RadC"/>
    <property type="match status" value="1"/>
</dbReference>
<comment type="similarity">
    <text evidence="1 7">Belongs to the UPF0758 family.</text>
</comment>
<protein>
    <submittedName>
        <fullName evidence="9">DNA repair protein RadC</fullName>
    </submittedName>
</protein>
<dbReference type="RefSeq" id="WP_262428136.1">
    <property type="nucleotide sequence ID" value="NZ_JACRTG010000001.1"/>
</dbReference>
<dbReference type="GO" id="GO:0006508">
    <property type="term" value="P:proteolysis"/>
    <property type="evidence" value="ECO:0007669"/>
    <property type="project" value="UniProtKB-KW"/>
</dbReference>
<dbReference type="InterPro" id="IPR025465">
    <property type="entry name" value="DUF4316"/>
</dbReference>
<dbReference type="Pfam" id="PF14195">
    <property type="entry name" value="DUF4316"/>
    <property type="match status" value="1"/>
</dbReference>
<reference evidence="9" key="1">
    <citation type="submission" date="2020-08" db="EMBL/GenBank/DDBJ databases">
        <title>Genome public.</title>
        <authorList>
            <person name="Liu C."/>
            <person name="Sun Q."/>
        </authorList>
    </citation>
    <scope>NUCLEOTIDE SEQUENCE</scope>
    <source>
        <strain evidence="9">BX21</strain>
    </source>
</reference>
<keyword evidence="6" id="KW-0482">Metalloprotease</keyword>
<keyword evidence="2" id="KW-0645">Protease</keyword>
<dbReference type="AlphaFoldDB" id="A0A926EUW2"/>
<name>A0A926EUW2_9FIRM</name>
<dbReference type="NCBIfam" id="TIGR00608">
    <property type="entry name" value="radc"/>
    <property type="match status" value="1"/>
</dbReference>
<dbReference type="PANTHER" id="PTHR30471:SF3">
    <property type="entry name" value="UPF0758 PROTEIN YEES-RELATED"/>
    <property type="match status" value="1"/>
</dbReference>
<dbReference type="EMBL" id="JACRTG010000001">
    <property type="protein sequence ID" value="MBC8586675.1"/>
    <property type="molecule type" value="Genomic_DNA"/>
</dbReference>
<evidence type="ECO:0000313" key="10">
    <source>
        <dbReference type="Proteomes" id="UP000601171"/>
    </source>
</evidence>
<keyword evidence="4" id="KW-0378">Hydrolase</keyword>
<keyword evidence="5" id="KW-0862">Zinc</keyword>
<dbReference type="Gene3D" id="3.40.140.10">
    <property type="entry name" value="Cytidine Deaminase, domain 2"/>
    <property type="match status" value="1"/>
</dbReference>
<evidence type="ECO:0000256" key="2">
    <source>
        <dbReference type="ARBA" id="ARBA00022670"/>
    </source>
</evidence>
<organism evidence="9 10">
    <name type="scientific">Paratissierella segnis</name>
    <dbReference type="NCBI Taxonomy" id="2763679"/>
    <lineage>
        <taxon>Bacteria</taxon>
        <taxon>Bacillati</taxon>
        <taxon>Bacillota</taxon>
        <taxon>Tissierellia</taxon>
        <taxon>Tissierellales</taxon>
        <taxon>Tissierellaceae</taxon>
        <taxon>Paratissierella</taxon>
    </lineage>
</organism>
<keyword evidence="3" id="KW-0479">Metal-binding</keyword>
<keyword evidence="10" id="KW-1185">Reference proteome</keyword>
<gene>
    <name evidence="9" type="primary">radC</name>
    <name evidence="9" type="ORF">H8707_00250</name>
</gene>
<dbReference type="InterPro" id="IPR020891">
    <property type="entry name" value="UPF0758_CS"/>
</dbReference>
<evidence type="ECO:0000256" key="3">
    <source>
        <dbReference type="ARBA" id="ARBA00022723"/>
    </source>
</evidence>
<evidence type="ECO:0000256" key="6">
    <source>
        <dbReference type="ARBA" id="ARBA00023049"/>
    </source>
</evidence>
<accession>A0A926EUW2</accession>
<evidence type="ECO:0000259" key="8">
    <source>
        <dbReference type="PROSITE" id="PS50249"/>
    </source>
</evidence>
<dbReference type="Pfam" id="PF14191">
    <property type="entry name" value="YodL"/>
    <property type="match status" value="1"/>
</dbReference>
<dbReference type="InterPro" id="IPR001405">
    <property type="entry name" value="UPF0758"/>
</dbReference>
<proteinExistence type="inferred from homology"/>
<dbReference type="InterPro" id="IPR025657">
    <property type="entry name" value="RadC_JAB"/>
</dbReference>
<dbReference type="PROSITE" id="PS01302">
    <property type="entry name" value="UPF0758"/>
    <property type="match status" value="1"/>
</dbReference>
<evidence type="ECO:0000256" key="1">
    <source>
        <dbReference type="ARBA" id="ARBA00010243"/>
    </source>
</evidence>
<feature type="domain" description="MPN" evidence="8">
    <location>
        <begin position="72"/>
        <end position="198"/>
    </location>
</feature>
<dbReference type="InterPro" id="IPR037518">
    <property type="entry name" value="MPN"/>
</dbReference>